<keyword evidence="1" id="KW-0732">Signal</keyword>
<reference evidence="2 3" key="1">
    <citation type="journal article" date="2019" name="Environ. Microbiol.">
        <title>At the nexus of three kingdoms: the genome of the mycorrhizal fungus Gigaspora margarita provides insights into plant, endobacterial and fungal interactions.</title>
        <authorList>
            <person name="Venice F."/>
            <person name="Ghignone S."/>
            <person name="Salvioli di Fossalunga A."/>
            <person name="Amselem J."/>
            <person name="Novero M."/>
            <person name="Xianan X."/>
            <person name="Sedzielewska Toro K."/>
            <person name="Morin E."/>
            <person name="Lipzen A."/>
            <person name="Grigoriev I.V."/>
            <person name="Henrissat B."/>
            <person name="Martin F.M."/>
            <person name="Bonfante P."/>
        </authorList>
    </citation>
    <scope>NUCLEOTIDE SEQUENCE [LARGE SCALE GENOMIC DNA]</scope>
    <source>
        <strain evidence="2 3">BEG34</strain>
    </source>
</reference>
<dbReference type="AlphaFoldDB" id="A0A8H4AKT5"/>
<dbReference type="Proteomes" id="UP000439903">
    <property type="component" value="Unassembled WGS sequence"/>
</dbReference>
<comment type="caution">
    <text evidence="2">The sequence shown here is derived from an EMBL/GenBank/DDBJ whole genome shotgun (WGS) entry which is preliminary data.</text>
</comment>
<keyword evidence="3" id="KW-1185">Reference proteome</keyword>
<evidence type="ECO:0000313" key="2">
    <source>
        <dbReference type="EMBL" id="KAF0507916.1"/>
    </source>
</evidence>
<organism evidence="2 3">
    <name type="scientific">Gigaspora margarita</name>
    <dbReference type="NCBI Taxonomy" id="4874"/>
    <lineage>
        <taxon>Eukaryota</taxon>
        <taxon>Fungi</taxon>
        <taxon>Fungi incertae sedis</taxon>
        <taxon>Mucoromycota</taxon>
        <taxon>Glomeromycotina</taxon>
        <taxon>Glomeromycetes</taxon>
        <taxon>Diversisporales</taxon>
        <taxon>Gigasporaceae</taxon>
        <taxon>Gigaspora</taxon>
    </lineage>
</organism>
<gene>
    <name evidence="2" type="ORF">F8M41_018872</name>
</gene>
<sequence length="152" mass="16525">MKNFIFAFILFALLLTANAAPFQLNKRATTTFGPCNTTDPVDLLNVDIGTDPPVSGKDETFYVSGEMTKLDIAPFTILMINYYDTEGNSFNASFRDFGKTIKAGIQFLKVITDPAPNLPDKYEIRVTVESCTDTANCGALHVFACASANFGG</sequence>
<feature type="chain" id="PRO_5034654477" description="ML-like domain-containing protein" evidence="1">
    <location>
        <begin position="20"/>
        <end position="152"/>
    </location>
</feature>
<evidence type="ECO:0000256" key="1">
    <source>
        <dbReference type="SAM" id="SignalP"/>
    </source>
</evidence>
<accession>A0A8H4AKT5</accession>
<protein>
    <recommendedName>
        <fullName evidence="4">ML-like domain-containing protein</fullName>
    </recommendedName>
</protein>
<proteinExistence type="predicted"/>
<evidence type="ECO:0000313" key="3">
    <source>
        <dbReference type="Proteomes" id="UP000439903"/>
    </source>
</evidence>
<evidence type="ECO:0008006" key="4">
    <source>
        <dbReference type="Google" id="ProtNLM"/>
    </source>
</evidence>
<feature type="signal peptide" evidence="1">
    <location>
        <begin position="1"/>
        <end position="19"/>
    </location>
</feature>
<name>A0A8H4AKT5_GIGMA</name>
<dbReference type="OrthoDB" id="2315521at2759"/>
<dbReference type="EMBL" id="WTPW01000472">
    <property type="protein sequence ID" value="KAF0507916.1"/>
    <property type="molecule type" value="Genomic_DNA"/>
</dbReference>